<comment type="caution">
    <text evidence="1">The sequence shown here is derived from an EMBL/GenBank/DDBJ whole genome shotgun (WGS) entry which is preliminary data.</text>
</comment>
<dbReference type="Gene3D" id="3.30.565.10">
    <property type="entry name" value="Histidine kinase-like ATPase, C-terminal domain"/>
    <property type="match status" value="1"/>
</dbReference>
<sequence length="663" mass="76465">MAKQIIQGTTEINSLGIKNHFESVEPVQAILELVWNGFDAGAKNININIVYDHFDTVKNLTILDDGDGINFTDLGSNFNRFNDSLKKTSIDQHGSKGRGRLSFHRLCHQAIWYTKYLGRNAYIKINDEDIKAYEAQIDIDADEQNSLLNAMDKGTCVELTLLHSSLPDRRELISILSNEFCCKLALDDERKVFVNGAEVDIPEHEIKEVSFEIENNDFSVKGIRWDKKPATEKSFIYLTDSSGKIVHKESTTFNKKRDFHLSVFVSSIWADTFSANGDDVFSTAKSNPDSKAWRQLVKNVLKFSRAIYDDFLRVQVEKAIQKLEEDGAFPTYNEYDITYANWKRNNIKQVVRSIYIADPQFLVSLTIKQKKIIIRLLDKMLVSNQNEDLFDILESVLDLSDSDLSRFASQLKKTKLENIISSIEELQRRRFAVEKLKLIMNEHYKDVLETPDLQKIIENNTWLFGERYETIGAEEDTFTKIAKSLRDSVYSINNIDAQDVENGEDIIGAKRQTDLFLARRMPTFDSNGNKIFRCIIIEIKRPSIALNVKHLRQLEDYAGIIKRHPEFSSQNLHFELILIGRKISSQDIEIPTRLSNYAGRGDVGLVSDDANMKRYVKNWYTIFDTFELTNSFMLEKLQMERDVIEKTSREELVKELQEESVDV</sequence>
<accession>A0ABD4KC62</accession>
<name>A0ABD4KC62_9ENTR</name>
<protein>
    <submittedName>
        <fullName evidence="1">ATP-binding protein</fullName>
    </submittedName>
</protein>
<dbReference type="AlphaFoldDB" id="A0ABD4KC62"/>
<dbReference type="RefSeq" id="WP_194512917.1">
    <property type="nucleotide sequence ID" value="NZ_JADIXP010000004.1"/>
</dbReference>
<evidence type="ECO:0000313" key="2">
    <source>
        <dbReference type="Proteomes" id="UP000628560"/>
    </source>
</evidence>
<dbReference type="InterPro" id="IPR036890">
    <property type="entry name" value="HATPase_C_sf"/>
</dbReference>
<dbReference type="GO" id="GO:0005524">
    <property type="term" value="F:ATP binding"/>
    <property type="evidence" value="ECO:0007669"/>
    <property type="project" value="UniProtKB-KW"/>
</dbReference>
<dbReference type="EMBL" id="JADIXP010000004">
    <property type="protein sequence ID" value="MBF4178029.1"/>
    <property type="molecule type" value="Genomic_DNA"/>
</dbReference>
<dbReference type="Pfam" id="PF13589">
    <property type="entry name" value="HATPase_c_3"/>
    <property type="match status" value="1"/>
</dbReference>
<organism evidence="1 2">
    <name type="scientific">Lelliottia nimipressuralis</name>
    <dbReference type="NCBI Taxonomy" id="69220"/>
    <lineage>
        <taxon>Bacteria</taxon>
        <taxon>Pseudomonadati</taxon>
        <taxon>Pseudomonadota</taxon>
        <taxon>Gammaproteobacteria</taxon>
        <taxon>Enterobacterales</taxon>
        <taxon>Enterobacteriaceae</taxon>
        <taxon>Lelliottia</taxon>
    </lineage>
</organism>
<dbReference type="Proteomes" id="UP000628560">
    <property type="component" value="Unassembled WGS sequence"/>
</dbReference>
<evidence type="ECO:0000313" key="1">
    <source>
        <dbReference type="EMBL" id="MBF4178029.1"/>
    </source>
</evidence>
<keyword evidence="1" id="KW-0547">Nucleotide-binding</keyword>
<gene>
    <name evidence="1" type="ORF">ISP11_09120</name>
</gene>
<keyword evidence="1" id="KW-0067">ATP-binding</keyword>
<reference evidence="1 2" key="1">
    <citation type="submission" date="2020-11" db="EMBL/GenBank/DDBJ databases">
        <title>Identification of Lelliottia nimipressuralis from Wound Infection by Whole Genome-Based Bacterial Identification.</title>
        <authorList>
            <person name="Navarathna D.H."/>
            <person name="Choi H."/>
            <person name="Jinadatha C."/>
            <person name="Chatterjee P."/>
            <person name="Hwang M."/>
        </authorList>
    </citation>
    <scope>NUCLEOTIDE SEQUENCE [LARGE SCALE GENOMIC DNA]</scope>
    <source>
        <strain evidence="1 2">DN2020</strain>
    </source>
</reference>
<proteinExistence type="predicted"/>
<dbReference type="SUPFAM" id="SSF55874">
    <property type="entry name" value="ATPase domain of HSP90 chaperone/DNA topoisomerase II/histidine kinase"/>
    <property type="match status" value="1"/>
</dbReference>